<dbReference type="GO" id="GO:0051287">
    <property type="term" value="F:NAD binding"/>
    <property type="evidence" value="ECO:0007669"/>
    <property type="project" value="InterPro"/>
</dbReference>
<evidence type="ECO:0000256" key="4">
    <source>
        <dbReference type="RuleBase" id="RU003719"/>
    </source>
</evidence>
<dbReference type="AlphaFoldDB" id="A0A1Y1RU91"/>
<evidence type="ECO:0000259" key="6">
    <source>
        <dbReference type="Pfam" id="PF02826"/>
    </source>
</evidence>
<dbReference type="InterPro" id="IPR050857">
    <property type="entry name" value="D-2-hydroxyacid_DH"/>
</dbReference>
<dbReference type="InterPro" id="IPR006139">
    <property type="entry name" value="D-isomer_2_OHA_DH_cat_dom"/>
</dbReference>
<name>A0A1Y1RU91_9SPIO</name>
<dbReference type="InterPro" id="IPR043322">
    <property type="entry name" value="CtBP"/>
</dbReference>
<dbReference type="InterPro" id="IPR029753">
    <property type="entry name" value="D-isomer_DH_CS"/>
</dbReference>
<accession>A0A1Y1RU91</accession>
<dbReference type="STRING" id="1963862.B4O97_18615"/>
<reference evidence="7 8" key="1">
    <citation type="submission" date="2017-03" db="EMBL/GenBank/DDBJ databases">
        <title>Draft Genome sequence of Marispirochaeta sp. strain JC444.</title>
        <authorList>
            <person name="Shivani Y."/>
            <person name="Subhash Y."/>
            <person name="Sasikala C."/>
            <person name="Ramana C."/>
        </authorList>
    </citation>
    <scope>NUCLEOTIDE SEQUENCE [LARGE SCALE GENOMIC DNA]</scope>
    <source>
        <strain evidence="7 8">JC444</strain>
    </source>
</reference>
<comment type="similarity">
    <text evidence="1 4">Belongs to the D-isomer specific 2-hydroxyacid dehydrogenase family.</text>
</comment>
<organism evidence="7 8">
    <name type="scientific">Marispirochaeta aestuarii</name>
    <dbReference type="NCBI Taxonomy" id="1963862"/>
    <lineage>
        <taxon>Bacteria</taxon>
        <taxon>Pseudomonadati</taxon>
        <taxon>Spirochaetota</taxon>
        <taxon>Spirochaetia</taxon>
        <taxon>Spirochaetales</taxon>
        <taxon>Spirochaetaceae</taxon>
        <taxon>Marispirochaeta</taxon>
    </lineage>
</organism>
<gene>
    <name evidence="7" type="ORF">B4O97_18615</name>
</gene>
<evidence type="ECO:0000313" key="7">
    <source>
        <dbReference type="EMBL" id="ORC29924.1"/>
    </source>
</evidence>
<dbReference type="GO" id="GO:0003714">
    <property type="term" value="F:transcription corepressor activity"/>
    <property type="evidence" value="ECO:0007669"/>
    <property type="project" value="InterPro"/>
</dbReference>
<dbReference type="InterPro" id="IPR006140">
    <property type="entry name" value="D-isomer_DH_NAD-bd"/>
</dbReference>
<dbReference type="Pfam" id="PF00389">
    <property type="entry name" value="2-Hacid_dh"/>
    <property type="match status" value="1"/>
</dbReference>
<evidence type="ECO:0000259" key="5">
    <source>
        <dbReference type="Pfam" id="PF00389"/>
    </source>
</evidence>
<evidence type="ECO:0000313" key="8">
    <source>
        <dbReference type="Proteomes" id="UP000192343"/>
    </source>
</evidence>
<dbReference type="RefSeq" id="WP_083053027.1">
    <property type="nucleotide sequence ID" value="NZ_MWQY01000036.1"/>
</dbReference>
<dbReference type="Pfam" id="PF02826">
    <property type="entry name" value="2-Hacid_dh_C"/>
    <property type="match status" value="1"/>
</dbReference>
<comment type="caution">
    <text evidence="7">The sequence shown here is derived from an EMBL/GenBank/DDBJ whole genome shotgun (WGS) entry which is preliminary data.</text>
</comment>
<dbReference type="GO" id="GO:0016616">
    <property type="term" value="F:oxidoreductase activity, acting on the CH-OH group of donors, NAD or NADP as acceptor"/>
    <property type="evidence" value="ECO:0007669"/>
    <property type="project" value="InterPro"/>
</dbReference>
<evidence type="ECO:0000256" key="2">
    <source>
        <dbReference type="ARBA" id="ARBA00023002"/>
    </source>
</evidence>
<dbReference type="SUPFAM" id="SSF51735">
    <property type="entry name" value="NAD(P)-binding Rossmann-fold domains"/>
    <property type="match status" value="1"/>
</dbReference>
<dbReference type="CDD" id="cd05299">
    <property type="entry name" value="CtBP_dh"/>
    <property type="match status" value="1"/>
</dbReference>
<sequence>MGSFKIVITDGEYASFDGEKKIFEDDTFTLHIHQCKTEDEVIEVAKDADAILNQYAPVTRKVIEQLTKCKVITRYGVGVDTIDVEAATDHSIIVANVTDYCIDEVSDHAIALLLSLSRKINSLDRSVKSGEWSYNHIKPVNRLRGMTLGICGFGSIGREVARKAQAFNLKVIAFDPYVDEQTAKNNNVKLVDFDTVLQESDFLSLHMPLNKQTEHMIDAQALTRVKSNVYIINTGRGGLIDEDALIDALKNGKIAGAGLDVVETIPLKSPLDKLDNVIVTPHVGYYSESSLKDLQRIAAEQCRMVLDGYFPKCFVNRELKNTLHLNEA</sequence>
<evidence type="ECO:0000256" key="1">
    <source>
        <dbReference type="ARBA" id="ARBA00005854"/>
    </source>
</evidence>
<evidence type="ECO:0000256" key="3">
    <source>
        <dbReference type="ARBA" id="ARBA00023027"/>
    </source>
</evidence>
<dbReference type="PROSITE" id="PS00671">
    <property type="entry name" value="D_2_HYDROXYACID_DH_3"/>
    <property type="match status" value="1"/>
</dbReference>
<keyword evidence="2 4" id="KW-0560">Oxidoreductase</keyword>
<feature type="domain" description="D-isomer specific 2-hydroxyacid dehydrogenase catalytic" evidence="5">
    <location>
        <begin position="18"/>
        <end position="312"/>
    </location>
</feature>
<feature type="domain" description="D-isomer specific 2-hydroxyacid dehydrogenase NAD-binding" evidence="6">
    <location>
        <begin position="110"/>
        <end position="284"/>
    </location>
</feature>
<proteinExistence type="inferred from homology"/>
<dbReference type="InterPro" id="IPR036291">
    <property type="entry name" value="NAD(P)-bd_dom_sf"/>
</dbReference>
<dbReference type="FunFam" id="3.40.50.720:FF:000203">
    <property type="entry name" value="D-3-phosphoglycerate dehydrogenase (SerA)"/>
    <property type="match status" value="1"/>
</dbReference>
<dbReference type="PANTHER" id="PTHR42789:SF1">
    <property type="entry name" value="D-ISOMER SPECIFIC 2-HYDROXYACID DEHYDROGENASE FAMILY PROTEIN (AFU_ORTHOLOGUE AFUA_6G10090)"/>
    <property type="match status" value="1"/>
</dbReference>
<keyword evidence="3" id="KW-0520">NAD</keyword>
<dbReference type="Gene3D" id="3.40.50.720">
    <property type="entry name" value="NAD(P)-binding Rossmann-like Domain"/>
    <property type="match status" value="2"/>
</dbReference>
<dbReference type="PANTHER" id="PTHR42789">
    <property type="entry name" value="D-ISOMER SPECIFIC 2-HYDROXYACID DEHYDROGENASE FAMILY PROTEIN (AFU_ORTHOLOGUE AFUA_6G10090)"/>
    <property type="match status" value="1"/>
</dbReference>
<dbReference type="SUPFAM" id="SSF52283">
    <property type="entry name" value="Formate/glycerate dehydrogenase catalytic domain-like"/>
    <property type="match status" value="1"/>
</dbReference>
<dbReference type="OrthoDB" id="9805416at2"/>
<dbReference type="Proteomes" id="UP000192343">
    <property type="component" value="Unassembled WGS sequence"/>
</dbReference>
<keyword evidence="8" id="KW-1185">Reference proteome</keyword>
<dbReference type="EMBL" id="MWQY01000036">
    <property type="protein sequence ID" value="ORC29924.1"/>
    <property type="molecule type" value="Genomic_DNA"/>
</dbReference>
<dbReference type="PROSITE" id="PS00670">
    <property type="entry name" value="D_2_HYDROXYACID_DH_2"/>
    <property type="match status" value="1"/>
</dbReference>
<protein>
    <submittedName>
        <fullName evidence="7">Hydroxyacid dehydrogenase</fullName>
    </submittedName>
</protein>